<dbReference type="GO" id="GO:0006607">
    <property type="term" value="P:NLS-bearing protein import into nucleus"/>
    <property type="evidence" value="ECO:0007669"/>
    <property type="project" value="TreeGrafter"/>
</dbReference>
<reference evidence="17" key="1">
    <citation type="submission" date="2017-02" db="UniProtKB">
        <authorList>
            <consortium name="WormBaseParasite"/>
        </authorList>
    </citation>
    <scope>IDENTIFICATION</scope>
</reference>
<evidence type="ECO:0000259" key="15">
    <source>
        <dbReference type="PROSITE" id="PS51472"/>
    </source>
</evidence>
<keyword evidence="8 12" id="KW-0906">Nuclear pore complex</keyword>
<dbReference type="Proteomes" id="UP000046393">
    <property type="component" value="Unplaced"/>
</dbReference>
<dbReference type="PROSITE" id="PS51472">
    <property type="entry name" value="RRM_NUP35"/>
    <property type="match status" value="1"/>
</dbReference>
<accession>A0A0N5AZX2</accession>
<keyword evidence="14" id="KW-1133">Transmembrane helix</keyword>
<feature type="region of interest" description="Disordered" evidence="13">
    <location>
        <begin position="117"/>
        <end position="150"/>
    </location>
</feature>
<feature type="transmembrane region" description="Helical" evidence="14">
    <location>
        <begin position="180"/>
        <end position="199"/>
    </location>
</feature>
<evidence type="ECO:0000256" key="1">
    <source>
        <dbReference type="ARBA" id="ARBA00004567"/>
    </source>
</evidence>
<dbReference type="GO" id="GO:0003676">
    <property type="term" value="F:nucleic acid binding"/>
    <property type="evidence" value="ECO:0007669"/>
    <property type="project" value="InterPro"/>
</dbReference>
<dbReference type="FunFam" id="3.30.70.330:FF:000095">
    <property type="entry name" value="Putative Nucleoporin NUP53"/>
    <property type="match status" value="1"/>
</dbReference>
<evidence type="ECO:0000256" key="12">
    <source>
        <dbReference type="PROSITE-ProRule" id="PRU00804"/>
    </source>
</evidence>
<sequence>MEKSPQKLRSAMSSETPTKLDESANWVMVYGFAPGDAAEVIKIFSRHGIVVAKKLPEEGNWIYLRYTCPIHAQQALSRNAQVFNSRMRLGVLPVKPEIATFGDCSLRDLSMRSERENLNARSRPALNTSSINSPLTINKSPLDTSYRPSRLSNASRAGIRSLSAAYSTADNDYRVSLRSLIFSIVYTYFLVLHFSRLMLFSNQ</sequence>
<evidence type="ECO:0000256" key="4">
    <source>
        <dbReference type="ARBA" id="ARBA00022448"/>
    </source>
</evidence>
<evidence type="ECO:0000256" key="2">
    <source>
        <dbReference type="ARBA" id="ARBA00009454"/>
    </source>
</evidence>
<dbReference type="STRING" id="451379.A0A0N5AZX2"/>
<feature type="compositionally biased region" description="Polar residues" evidence="13">
    <location>
        <begin position="125"/>
        <end position="150"/>
    </location>
</feature>
<comment type="subcellular location">
    <subcellularLocation>
        <location evidence="1">Nucleus</location>
        <location evidence="1">Nuclear pore complex</location>
    </subcellularLocation>
</comment>
<dbReference type="Gene3D" id="3.30.70.330">
    <property type="match status" value="1"/>
</dbReference>
<name>A0A0N5AZX2_9BILA</name>
<evidence type="ECO:0000313" key="17">
    <source>
        <dbReference type="WBParaSite" id="SMUV_0001055501-mRNA-1"/>
    </source>
</evidence>
<dbReference type="GO" id="GO:0017056">
    <property type="term" value="F:structural constituent of nuclear pore"/>
    <property type="evidence" value="ECO:0007669"/>
    <property type="project" value="TreeGrafter"/>
</dbReference>
<evidence type="ECO:0000256" key="8">
    <source>
        <dbReference type="ARBA" id="ARBA00023132"/>
    </source>
</evidence>
<keyword evidence="9 12" id="KW-0539">Nucleus</keyword>
<keyword evidence="16" id="KW-1185">Reference proteome</keyword>
<dbReference type="GO" id="GO:0051028">
    <property type="term" value="P:mRNA transport"/>
    <property type="evidence" value="ECO:0007669"/>
    <property type="project" value="UniProtKB-UniRule"/>
</dbReference>
<keyword evidence="14" id="KW-0472">Membrane</keyword>
<dbReference type="Pfam" id="PF05172">
    <property type="entry name" value="RRM_Nup35"/>
    <property type="match status" value="1"/>
</dbReference>
<keyword evidence="7" id="KW-0811">Translocation</keyword>
<dbReference type="GO" id="GO:0044615">
    <property type="term" value="C:nuclear pore nuclear basket"/>
    <property type="evidence" value="ECO:0007669"/>
    <property type="project" value="TreeGrafter"/>
</dbReference>
<dbReference type="CDD" id="cd12441">
    <property type="entry name" value="RRM_Nup53_like"/>
    <property type="match status" value="1"/>
</dbReference>
<evidence type="ECO:0000313" key="16">
    <source>
        <dbReference type="Proteomes" id="UP000046393"/>
    </source>
</evidence>
<dbReference type="SUPFAM" id="SSF54928">
    <property type="entry name" value="RNA-binding domain, RBD"/>
    <property type="match status" value="1"/>
</dbReference>
<dbReference type="InterPro" id="IPR035979">
    <property type="entry name" value="RBD_domain_sf"/>
</dbReference>
<evidence type="ECO:0000256" key="13">
    <source>
        <dbReference type="SAM" id="MobiDB-lite"/>
    </source>
</evidence>
<evidence type="ECO:0000256" key="11">
    <source>
        <dbReference type="ARBA" id="ARBA00030250"/>
    </source>
</evidence>
<evidence type="ECO:0000256" key="5">
    <source>
        <dbReference type="ARBA" id="ARBA00022816"/>
    </source>
</evidence>
<keyword evidence="6" id="KW-0653">Protein transport</keyword>
<evidence type="ECO:0000256" key="7">
    <source>
        <dbReference type="ARBA" id="ARBA00023010"/>
    </source>
</evidence>
<evidence type="ECO:0000256" key="3">
    <source>
        <dbReference type="ARBA" id="ARBA00016439"/>
    </source>
</evidence>
<dbReference type="InterPro" id="IPR012677">
    <property type="entry name" value="Nucleotide-bd_a/b_plait_sf"/>
</dbReference>
<organism evidence="16 17">
    <name type="scientific">Syphacia muris</name>
    <dbReference type="NCBI Taxonomy" id="451379"/>
    <lineage>
        <taxon>Eukaryota</taxon>
        <taxon>Metazoa</taxon>
        <taxon>Ecdysozoa</taxon>
        <taxon>Nematoda</taxon>
        <taxon>Chromadorea</taxon>
        <taxon>Rhabditida</taxon>
        <taxon>Spirurina</taxon>
        <taxon>Oxyuridomorpha</taxon>
        <taxon>Oxyuroidea</taxon>
        <taxon>Oxyuridae</taxon>
        <taxon>Syphacia</taxon>
    </lineage>
</organism>
<dbReference type="WBParaSite" id="SMUV_0001055501-mRNA-1">
    <property type="protein sequence ID" value="SMUV_0001055501-mRNA-1"/>
    <property type="gene ID" value="SMUV_0001055501"/>
</dbReference>
<evidence type="ECO:0000256" key="14">
    <source>
        <dbReference type="SAM" id="Phobius"/>
    </source>
</evidence>
<dbReference type="PANTHER" id="PTHR21527:SF6">
    <property type="entry name" value="NUCLEOPORIN NUP35"/>
    <property type="match status" value="1"/>
</dbReference>
<evidence type="ECO:0000256" key="9">
    <source>
        <dbReference type="ARBA" id="ARBA00023242"/>
    </source>
</evidence>
<dbReference type="GO" id="GO:0044613">
    <property type="term" value="C:nuclear pore central transport channel"/>
    <property type="evidence" value="ECO:0007669"/>
    <property type="project" value="TreeGrafter"/>
</dbReference>
<keyword evidence="4 12" id="KW-0813">Transport</keyword>
<evidence type="ECO:0000256" key="6">
    <source>
        <dbReference type="ARBA" id="ARBA00022927"/>
    </source>
</evidence>
<feature type="domain" description="RRM Nup35-type" evidence="15">
    <location>
        <begin position="21"/>
        <end position="101"/>
    </location>
</feature>
<evidence type="ECO:0000256" key="10">
    <source>
        <dbReference type="ARBA" id="ARBA00029997"/>
    </source>
</evidence>
<dbReference type="InterPro" id="IPR007846">
    <property type="entry name" value="RRM_NUP35_dom"/>
</dbReference>
<keyword evidence="14" id="KW-0812">Transmembrane</keyword>
<dbReference type="AlphaFoldDB" id="A0A0N5AZX2"/>
<dbReference type="GO" id="GO:0005543">
    <property type="term" value="F:phospholipid binding"/>
    <property type="evidence" value="ECO:0007669"/>
    <property type="project" value="TreeGrafter"/>
</dbReference>
<comment type="similarity">
    <text evidence="2">Belongs to the Nup35 family.</text>
</comment>
<proteinExistence type="inferred from homology"/>
<dbReference type="PANTHER" id="PTHR21527">
    <property type="entry name" value="NUCLEOPORIN NUP35"/>
    <property type="match status" value="1"/>
</dbReference>
<keyword evidence="5 12" id="KW-0509">mRNA transport</keyword>
<dbReference type="GO" id="GO:0006999">
    <property type="term" value="P:nuclear pore organization"/>
    <property type="evidence" value="ECO:0007669"/>
    <property type="project" value="TreeGrafter"/>
</dbReference>
<protein>
    <recommendedName>
        <fullName evidence="3">Nucleoporin NUP35</fullName>
    </recommendedName>
    <alternativeName>
        <fullName evidence="11">35 kDa nucleoporin</fullName>
    </alternativeName>
    <alternativeName>
        <fullName evidence="10">Nucleoporin NUP53</fullName>
    </alternativeName>
</protein>